<evidence type="ECO:0000313" key="3">
    <source>
        <dbReference type="EMBL" id="TCS87867.1"/>
    </source>
</evidence>
<feature type="transmembrane region" description="Helical" evidence="2">
    <location>
        <begin position="40"/>
        <end position="61"/>
    </location>
</feature>
<feature type="region of interest" description="Disordered" evidence="1">
    <location>
        <begin position="87"/>
        <end position="119"/>
    </location>
</feature>
<gene>
    <name evidence="3" type="ORF">EDD80_104218</name>
</gene>
<keyword evidence="2" id="KW-0472">Membrane</keyword>
<proteinExistence type="predicted"/>
<evidence type="ECO:0000256" key="1">
    <source>
        <dbReference type="SAM" id="MobiDB-lite"/>
    </source>
</evidence>
<dbReference type="AlphaFoldDB" id="A0A4R3KVI3"/>
<evidence type="ECO:0000313" key="4">
    <source>
        <dbReference type="Proteomes" id="UP000295807"/>
    </source>
</evidence>
<protein>
    <submittedName>
        <fullName evidence="3">Uncharacterized protein</fullName>
    </submittedName>
</protein>
<keyword evidence="2" id="KW-0812">Transmembrane</keyword>
<dbReference type="OrthoDB" id="771140at2"/>
<reference evidence="3 4" key="1">
    <citation type="submission" date="2019-03" db="EMBL/GenBank/DDBJ databases">
        <title>Genomic Encyclopedia of Type Strains, Phase IV (KMG-IV): sequencing the most valuable type-strain genomes for metagenomic binning, comparative biology and taxonomic classification.</title>
        <authorList>
            <person name="Goeker M."/>
        </authorList>
    </citation>
    <scope>NUCLEOTIDE SEQUENCE [LARGE SCALE GENOMIC DNA]</scope>
    <source>
        <strain evidence="3 4">DSM 21100</strain>
    </source>
</reference>
<organism evidence="3 4">
    <name type="scientific">Anseongella ginsenosidimutans</name>
    <dbReference type="NCBI Taxonomy" id="496056"/>
    <lineage>
        <taxon>Bacteria</taxon>
        <taxon>Pseudomonadati</taxon>
        <taxon>Bacteroidota</taxon>
        <taxon>Sphingobacteriia</taxon>
        <taxon>Sphingobacteriales</taxon>
        <taxon>Sphingobacteriaceae</taxon>
        <taxon>Anseongella</taxon>
    </lineage>
</organism>
<comment type="caution">
    <text evidence="3">The sequence shown here is derived from an EMBL/GenBank/DDBJ whole genome shotgun (WGS) entry which is preliminary data.</text>
</comment>
<keyword evidence="4" id="KW-1185">Reference proteome</keyword>
<feature type="transmembrane region" description="Helical" evidence="2">
    <location>
        <begin position="6"/>
        <end position="28"/>
    </location>
</feature>
<accession>A0A4R3KVI3</accession>
<dbReference type="RefSeq" id="WP_132128946.1">
    <property type="nucleotide sequence ID" value="NZ_CP042432.1"/>
</dbReference>
<dbReference type="Proteomes" id="UP000295807">
    <property type="component" value="Unassembled WGS sequence"/>
</dbReference>
<name>A0A4R3KVI3_9SPHI</name>
<sequence length="119" mass="12938">MSFALIIFIRVLFVACMVFIIGHIFGSFGKRPVLKTISRVAAILVIILFIGMNILFVRAAIGGRWHHGPWQEGGGRHAYNHWQKECPAQDSAGHGSTRVPAPAGHDSKPLPASPGDSVR</sequence>
<keyword evidence="2" id="KW-1133">Transmembrane helix</keyword>
<evidence type="ECO:0000256" key="2">
    <source>
        <dbReference type="SAM" id="Phobius"/>
    </source>
</evidence>
<dbReference type="EMBL" id="SMAD01000004">
    <property type="protein sequence ID" value="TCS87867.1"/>
    <property type="molecule type" value="Genomic_DNA"/>
</dbReference>